<dbReference type="Proteomes" id="UP001629235">
    <property type="component" value="Unassembled WGS sequence"/>
</dbReference>
<evidence type="ECO:0000313" key="2">
    <source>
        <dbReference type="Proteomes" id="UP001629235"/>
    </source>
</evidence>
<name>A0ACC7N7X8_9BURK</name>
<gene>
    <name evidence="1" type="ORF">PQR01_08805</name>
</gene>
<proteinExistence type="predicted"/>
<keyword evidence="2" id="KW-1185">Reference proteome</keyword>
<protein>
    <submittedName>
        <fullName evidence="1">DMT family transporter</fullName>
    </submittedName>
</protein>
<comment type="caution">
    <text evidence="1">The sequence shown here is derived from an EMBL/GenBank/DDBJ whole genome shotgun (WGS) entry which is preliminary data.</text>
</comment>
<organism evidence="1 2">
    <name type="scientific">Paraburkholderia rhynchosiae</name>
    <dbReference type="NCBI Taxonomy" id="487049"/>
    <lineage>
        <taxon>Bacteria</taxon>
        <taxon>Pseudomonadati</taxon>
        <taxon>Pseudomonadota</taxon>
        <taxon>Betaproteobacteria</taxon>
        <taxon>Burkholderiales</taxon>
        <taxon>Burkholderiaceae</taxon>
        <taxon>Paraburkholderia</taxon>
    </lineage>
</organism>
<reference evidence="1 2" key="1">
    <citation type="journal article" date="2024" name="Chem. Sci.">
        <title>Discovery of megapolipeptins by genome mining of a Burkholderiales bacteria collection.</title>
        <authorList>
            <person name="Paulo B.S."/>
            <person name="Recchia M.J.J."/>
            <person name="Lee S."/>
            <person name="Fergusson C.H."/>
            <person name="Romanowski S.B."/>
            <person name="Hernandez A."/>
            <person name="Krull N."/>
            <person name="Liu D.Y."/>
            <person name="Cavanagh H."/>
            <person name="Bos A."/>
            <person name="Gray C.A."/>
            <person name="Murphy B.T."/>
            <person name="Linington R.G."/>
            <person name="Eustaquio A.S."/>
        </authorList>
    </citation>
    <scope>NUCLEOTIDE SEQUENCE [LARGE SCALE GENOMIC DNA]</scope>
    <source>
        <strain evidence="1 2">RL18-126-BIB-B</strain>
    </source>
</reference>
<sequence length="228" mass="24386">MVRPDGSHSSWLGPALLISSALFGGLSLIQIKRIRATDDSGTTVLYFTAIGTLVTGASLFFAWRTPSFNAFAVMALLGAFATAGQLLMTMAFRQADADTLAPYNSRSIVWAALFGYLFWGETIGAMSLFGVVLIVGSSIAVAVRRKAGRGSGRIGPPIVWPALVGSRSAGGLRLFRSSNDQSSEDKIFPFLSGWLFRTHGRQNPTIRRLRSINMDSGASSSRTLSSVS</sequence>
<evidence type="ECO:0000313" key="1">
    <source>
        <dbReference type="EMBL" id="MFM0103577.1"/>
    </source>
</evidence>
<accession>A0ACC7N7X8</accession>
<dbReference type="EMBL" id="JAQQDW010000012">
    <property type="protein sequence ID" value="MFM0103577.1"/>
    <property type="molecule type" value="Genomic_DNA"/>
</dbReference>